<dbReference type="Gene3D" id="3.30.70.360">
    <property type="match status" value="1"/>
</dbReference>
<dbReference type="InterPro" id="IPR010162">
    <property type="entry name" value="PepT-like"/>
</dbReference>
<dbReference type="AlphaFoldDB" id="A0A845QW71"/>
<dbReference type="SUPFAM" id="SSF55031">
    <property type="entry name" value="Bacterial exopeptidase dimerisation domain"/>
    <property type="match status" value="1"/>
</dbReference>
<evidence type="ECO:0000313" key="9">
    <source>
        <dbReference type="Proteomes" id="UP000467132"/>
    </source>
</evidence>
<dbReference type="InterPro" id="IPR036264">
    <property type="entry name" value="Bact_exopeptidase_dim_dom"/>
</dbReference>
<dbReference type="PIRSF" id="PIRSF001123">
    <property type="entry name" value="PepA_GA"/>
    <property type="match status" value="1"/>
</dbReference>
<dbReference type="PANTHER" id="PTHR42994">
    <property type="entry name" value="PEPTIDASE T"/>
    <property type="match status" value="1"/>
</dbReference>
<keyword evidence="4" id="KW-0862">Zinc</keyword>
<dbReference type="Pfam" id="PF07687">
    <property type="entry name" value="M20_dimer"/>
    <property type="match status" value="1"/>
</dbReference>
<dbReference type="InterPro" id="IPR002933">
    <property type="entry name" value="Peptidase_M20"/>
</dbReference>
<dbReference type="Proteomes" id="UP000467132">
    <property type="component" value="Unassembled WGS sequence"/>
</dbReference>
<sequence>MINKDRIVEEFMKYVQIDSPTKNEKEFAEFLTKELKELGFDVYIDNAGDKVGSNTGNIIAKLKGTIDVEPILFSCHMDTVSPSIGIKPIIKDGVIYSDGTTILGGDDKAGIAAVIEALKVIKENNINHGPIEVVFSVYEEGGLNGAKNLEYDKINSKRAFVLDSGGDPGQIIIQGPAQDKIDVKVIGKPAHAGVAPEEGISAINVAAHAISKMNLLRIDKDTTANIGKIEGGSATNIVTPEVTIKAESRSLSDEKLDKQTSHMVETFNDTAKEFGAKAEINVERMYSSFIIDDNDEIVNMVKKACENSNIKPFLDATGGGSDTNILNANGIKAINLGIGERKPHTLEEHMHIKDLVSSANLILEIIKLSSI</sequence>
<comment type="similarity">
    <text evidence="5">Belongs to the peptidase M42 family.</text>
</comment>
<keyword evidence="2 6" id="KW-0479">Metal-binding</keyword>
<accession>A0A845QW71</accession>
<organism evidence="8 9">
    <name type="scientific">Senegalia massiliensis</name>
    <dbReference type="NCBI Taxonomy" id="1720316"/>
    <lineage>
        <taxon>Bacteria</taxon>
        <taxon>Bacillati</taxon>
        <taxon>Bacillota</taxon>
        <taxon>Clostridia</taxon>
        <taxon>Eubacteriales</taxon>
        <taxon>Clostridiaceae</taxon>
        <taxon>Senegalia</taxon>
    </lineage>
</organism>
<evidence type="ECO:0000256" key="3">
    <source>
        <dbReference type="ARBA" id="ARBA00022801"/>
    </source>
</evidence>
<feature type="binding site" evidence="6">
    <location>
        <position position="76"/>
    </location>
    <ligand>
        <name>Zn(2+)</name>
        <dbReference type="ChEBI" id="CHEBI:29105"/>
        <label>1</label>
    </ligand>
</feature>
<keyword evidence="9" id="KW-1185">Reference proteome</keyword>
<proteinExistence type="inferred from homology"/>
<dbReference type="RefSeq" id="WP_160196799.1">
    <property type="nucleotide sequence ID" value="NZ_QXXA01000005.1"/>
</dbReference>
<dbReference type="GO" id="GO:0046872">
    <property type="term" value="F:metal ion binding"/>
    <property type="evidence" value="ECO:0007669"/>
    <property type="project" value="UniProtKB-UniRule"/>
</dbReference>
<comment type="cofactor">
    <cofactor evidence="1">
        <name>Zn(2+)</name>
        <dbReference type="ChEBI" id="CHEBI:29105"/>
    </cofactor>
</comment>
<feature type="binding site" evidence="6">
    <location>
        <position position="247"/>
    </location>
    <ligand>
        <name>Zn(2+)</name>
        <dbReference type="ChEBI" id="CHEBI:29105"/>
        <label>1</label>
    </ligand>
</feature>
<comment type="caution">
    <text evidence="8">The sequence shown here is derived from an EMBL/GenBank/DDBJ whole genome shotgun (WGS) entry which is preliminary data.</text>
</comment>
<protein>
    <submittedName>
        <fullName evidence="8">M20/M25/M40 family metallo-hydrolase</fullName>
    </submittedName>
</protein>
<dbReference type="InterPro" id="IPR008007">
    <property type="entry name" value="Peptidase_M42"/>
</dbReference>
<dbReference type="EMBL" id="QXXA01000005">
    <property type="protein sequence ID" value="NBI06330.1"/>
    <property type="molecule type" value="Genomic_DNA"/>
</dbReference>
<dbReference type="OrthoDB" id="9773892at2"/>
<evidence type="ECO:0000256" key="2">
    <source>
        <dbReference type="ARBA" id="ARBA00022723"/>
    </source>
</evidence>
<feature type="binding site" evidence="6">
    <location>
        <position position="344"/>
    </location>
    <ligand>
        <name>Zn(2+)</name>
        <dbReference type="ChEBI" id="CHEBI:29105"/>
        <label>2</label>
    </ligand>
</feature>
<name>A0A845QW71_9CLOT</name>
<evidence type="ECO:0000256" key="1">
    <source>
        <dbReference type="ARBA" id="ARBA00001947"/>
    </source>
</evidence>
<evidence type="ECO:0000259" key="7">
    <source>
        <dbReference type="Pfam" id="PF07687"/>
    </source>
</evidence>
<evidence type="ECO:0000256" key="5">
    <source>
        <dbReference type="PIRNR" id="PIRNR001123"/>
    </source>
</evidence>
<dbReference type="InterPro" id="IPR011650">
    <property type="entry name" value="Peptidase_M20_dimer"/>
</dbReference>
<evidence type="ECO:0000313" key="8">
    <source>
        <dbReference type="EMBL" id="NBI06330.1"/>
    </source>
</evidence>
<dbReference type="SUPFAM" id="SSF53187">
    <property type="entry name" value="Zn-dependent exopeptidases"/>
    <property type="match status" value="1"/>
</dbReference>
<reference evidence="8 9" key="1">
    <citation type="submission" date="2018-08" db="EMBL/GenBank/DDBJ databases">
        <title>Murine metabolic-syndrome-specific gut microbial biobank.</title>
        <authorList>
            <person name="Liu C."/>
        </authorList>
    </citation>
    <scope>NUCLEOTIDE SEQUENCE [LARGE SCALE GENOMIC DNA]</scope>
    <source>
        <strain evidence="8 9">583</strain>
    </source>
</reference>
<dbReference type="NCBIfam" id="TIGR01883">
    <property type="entry name" value="PepT-like"/>
    <property type="match status" value="1"/>
</dbReference>
<evidence type="ECO:0000256" key="4">
    <source>
        <dbReference type="ARBA" id="ARBA00022833"/>
    </source>
</evidence>
<dbReference type="Gene3D" id="3.40.630.10">
    <property type="entry name" value="Zn peptidases"/>
    <property type="match status" value="1"/>
</dbReference>
<dbReference type="PANTHER" id="PTHR42994:SF2">
    <property type="entry name" value="PEPTIDASE"/>
    <property type="match status" value="1"/>
</dbReference>
<comment type="cofactor">
    <cofactor evidence="6">
        <name>a divalent metal cation</name>
        <dbReference type="ChEBI" id="CHEBI:60240"/>
    </cofactor>
    <text evidence="6">Binds 2 divalent metal cations per subunit.</text>
</comment>
<dbReference type="Pfam" id="PF01546">
    <property type="entry name" value="Peptidase_M20"/>
    <property type="match status" value="1"/>
</dbReference>
<evidence type="ECO:0000256" key="6">
    <source>
        <dbReference type="PIRSR" id="PIRSR001123-2"/>
    </source>
</evidence>
<dbReference type="GO" id="GO:0004177">
    <property type="term" value="F:aminopeptidase activity"/>
    <property type="evidence" value="ECO:0007669"/>
    <property type="project" value="UniProtKB-UniRule"/>
</dbReference>
<gene>
    <name evidence="8" type="ORF">D3Z33_05580</name>
</gene>
<feature type="domain" description="Peptidase M20 dimerisation" evidence="7">
    <location>
        <begin position="182"/>
        <end position="273"/>
    </location>
</feature>
<keyword evidence="3 8" id="KW-0378">Hydrolase</keyword>